<gene>
    <name evidence="2" type="ORF">P186_0518</name>
</gene>
<keyword evidence="1" id="KW-1133">Transmembrane helix</keyword>
<feature type="transmembrane region" description="Helical" evidence="1">
    <location>
        <begin position="507"/>
        <end position="526"/>
    </location>
</feature>
<dbReference type="eggNOG" id="arCOG10888">
    <property type="taxonomic scope" value="Archaea"/>
</dbReference>
<dbReference type="OrthoDB" id="30488at2157"/>
<dbReference type="HOGENOM" id="CLU_509634_0_0_2"/>
<dbReference type="SUPFAM" id="SSF75011">
    <property type="entry name" value="3-carboxy-cis,cis-mucoante lactonizing enzyme"/>
    <property type="match status" value="1"/>
</dbReference>
<dbReference type="RefSeq" id="WP_014287798.1">
    <property type="nucleotide sequence ID" value="NC_016645.1"/>
</dbReference>
<keyword evidence="1" id="KW-0812">Transmembrane</keyword>
<protein>
    <submittedName>
        <fullName evidence="2">Uncharacterized protein</fullName>
    </submittedName>
</protein>
<dbReference type="EMBL" id="CP003098">
    <property type="protein sequence ID" value="AET31970.1"/>
    <property type="molecule type" value="Genomic_DNA"/>
</dbReference>
<reference evidence="2 3" key="1">
    <citation type="journal article" date="2012" name="J. Bacteriol.">
        <title>Complete genome sequence of strain 1860, a crenarchaeon of the genus pyrobaculum able to grow with various electron acceptors.</title>
        <authorList>
            <person name="Mardanov A.V."/>
            <person name="Gumerov V.M."/>
            <person name="Slobodkina G.B."/>
            <person name="Beletsky A.V."/>
            <person name="Bonch-Osmolovskaya E.A."/>
            <person name="Ravin N.V."/>
            <person name="Skryabin K.G."/>
        </authorList>
    </citation>
    <scope>NUCLEOTIDE SEQUENCE [LARGE SCALE GENOMIC DNA]</scope>
    <source>
        <strain evidence="2 3">1860</strain>
    </source>
</reference>
<dbReference type="AlphaFoldDB" id="G7VH67"/>
<organism evidence="2 3">
    <name type="scientific">Pyrobaculum ferrireducens</name>
    <dbReference type="NCBI Taxonomy" id="1104324"/>
    <lineage>
        <taxon>Archaea</taxon>
        <taxon>Thermoproteota</taxon>
        <taxon>Thermoprotei</taxon>
        <taxon>Thermoproteales</taxon>
        <taxon>Thermoproteaceae</taxon>
        <taxon>Pyrobaculum</taxon>
    </lineage>
</organism>
<evidence type="ECO:0000256" key="1">
    <source>
        <dbReference type="SAM" id="Phobius"/>
    </source>
</evidence>
<keyword evidence="1" id="KW-0472">Membrane</keyword>
<dbReference type="GeneID" id="11594783"/>
<evidence type="ECO:0000313" key="3">
    <source>
        <dbReference type="Proteomes" id="UP000005867"/>
    </source>
</evidence>
<dbReference type="BioCyc" id="PSP1104324:GJSN-507-MONOMER"/>
<name>G7VH67_9CREN</name>
<proteinExistence type="predicted"/>
<keyword evidence="3" id="KW-1185">Reference proteome</keyword>
<dbReference type="Proteomes" id="UP000005867">
    <property type="component" value="Chromosome"/>
</dbReference>
<dbReference type="eggNOG" id="arCOG03265">
    <property type="taxonomic scope" value="Archaea"/>
</dbReference>
<dbReference type="KEGG" id="pyr:P186_0518"/>
<accession>G7VH67</accession>
<sequence length="534" mass="57221">MWWRVFLAAAVLAALIAAAEVKWAVFSNPSGGPDLPWGLCLAGGYVYVVGYEYGALGGGRWRVERRDATDGRLVGVWTWDPTPLDDWPTSCVAAGGRIYVVGHAGGRWALAVLDADLKPLAQLMEEVEGAAYSAAADWLYLYVAGYEKVNERDWQWRVEKRRLGDLSLAAVYTSNPTSYGDMAKGIGVDPATGRLWVVGSALDIWWVEILDRELRRVKARALGGWFGPAVGVAFDGVGNAYVYGVGGVVKFGAEGEPISEARIRDPTGAVYAGGRLYVVALDGGYRLAVYGPSYGSLLAKINETDLTPQLLRRVYVGEAPYRVIHQRAAYERGVVYAAVEAGVFSDVGWLILSISLTAPVTVAVVDGSGAPRDWLVEVLDPAGAVVATGRGRVEAQLLPGENYTARVHGPWLYNATFTAAEGYVAIQVPTAVVEVAVVDGRPAGPRVVVLRGPVEISLDAPGRSEVPAGRYTVEVYAGGRAVKEAVELKPGETHVIVITAPEERRTFAYLLAAALLTAISVLYVGMRRATRRGG</sequence>
<evidence type="ECO:0000313" key="2">
    <source>
        <dbReference type="EMBL" id="AET31970.1"/>
    </source>
</evidence>